<dbReference type="SUPFAM" id="SSF48403">
    <property type="entry name" value="Ankyrin repeat"/>
    <property type="match status" value="1"/>
</dbReference>
<protein>
    <recommendedName>
        <fullName evidence="5">TPR and ankyrin repeat-containing protein 1</fullName>
    </recommendedName>
</protein>
<dbReference type="PANTHER" id="PTHR21529">
    <property type="entry name" value="MAMMARY TURMOR VIRUS RECEPTOR HOMOLOG 1, 2 MTVR1, 2"/>
    <property type="match status" value="1"/>
</dbReference>
<evidence type="ECO:0008006" key="5">
    <source>
        <dbReference type="Google" id="ProtNLM"/>
    </source>
</evidence>
<comment type="caution">
    <text evidence="3">The sequence shown here is derived from an EMBL/GenBank/DDBJ whole genome shotgun (WGS) entry which is preliminary data.</text>
</comment>
<dbReference type="InterPro" id="IPR039904">
    <property type="entry name" value="TRANK1"/>
</dbReference>
<accession>A0AAU9W1Y3</accession>
<feature type="compositionally biased region" description="Polar residues" evidence="2">
    <location>
        <begin position="1676"/>
        <end position="1696"/>
    </location>
</feature>
<gene>
    <name evidence="3" type="ORF">PMEA_00033572</name>
</gene>
<dbReference type="SUPFAM" id="SSF48452">
    <property type="entry name" value="TPR-like"/>
    <property type="match status" value="4"/>
</dbReference>
<keyword evidence="4" id="KW-1185">Reference proteome</keyword>
<evidence type="ECO:0000256" key="1">
    <source>
        <dbReference type="PROSITE-ProRule" id="PRU00339"/>
    </source>
</evidence>
<dbReference type="InterPro" id="IPR036770">
    <property type="entry name" value="Ankyrin_rpt-contain_sf"/>
</dbReference>
<feature type="compositionally biased region" description="Low complexity" evidence="2">
    <location>
        <begin position="1697"/>
        <end position="1706"/>
    </location>
</feature>
<feature type="region of interest" description="Disordered" evidence="2">
    <location>
        <begin position="1235"/>
        <end position="1257"/>
    </location>
</feature>
<proteinExistence type="predicted"/>
<organism evidence="3 4">
    <name type="scientific">Pocillopora meandrina</name>
    <dbReference type="NCBI Taxonomy" id="46732"/>
    <lineage>
        <taxon>Eukaryota</taxon>
        <taxon>Metazoa</taxon>
        <taxon>Cnidaria</taxon>
        <taxon>Anthozoa</taxon>
        <taxon>Hexacorallia</taxon>
        <taxon>Scleractinia</taxon>
        <taxon>Astrocoeniina</taxon>
        <taxon>Pocilloporidae</taxon>
        <taxon>Pocillopora</taxon>
    </lineage>
</organism>
<feature type="region of interest" description="Disordered" evidence="2">
    <location>
        <begin position="1676"/>
        <end position="1739"/>
    </location>
</feature>
<dbReference type="Proteomes" id="UP001159428">
    <property type="component" value="Unassembled WGS sequence"/>
</dbReference>
<feature type="region of interest" description="Disordered" evidence="2">
    <location>
        <begin position="1848"/>
        <end position="1900"/>
    </location>
</feature>
<dbReference type="SMART" id="SM00248">
    <property type="entry name" value="ANK"/>
    <property type="match status" value="6"/>
</dbReference>
<feature type="compositionally biased region" description="Basic and acidic residues" evidence="2">
    <location>
        <begin position="1870"/>
        <end position="1893"/>
    </location>
</feature>
<dbReference type="InterPro" id="IPR019734">
    <property type="entry name" value="TPR_rpt"/>
</dbReference>
<dbReference type="SMART" id="SM00028">
    <property type="entry name" value="TPR"/>
    <property type="match status" value="12"/>
</dbReference>
<dbReference type="EMBL" id="CALNXJ010000008">
    <property type="protein sequence ID" value="CAH3045473.1"/>
    <property type="molecule type" value="Genomic_DNA"/>
</dbReference>
<feature type="compositionally biased region" description="Acidic residues" evidence="2">
    <location>
        <begin position="1850"/>
        <end position="1863"/>
    </location>
</feature>
<evidence type="ECO:0000256" key="2">
    <source>
        <dbReference type="SAM" id="MobiDB-lite"/>
    </source>
</evidence>
<reference evidence="3 4" key="1">
    <citation type="submission" date="2022-05" db="EMBL/GenBank/DDBJ databases">
        <authorList>
            <consortium name="Genoscope - CEA"/>
            <person name="William W."/>
        </authorList>
    </citation>
    <scope>NUCLEOTIDE SEQUENCE [LARGE SCALE GENOMIC DNA]</scope>
</reference>
<feature type="repeat" description="TPR" evidence="1">
    <location>
        <begin position="240"/>
        <end position="273"/>
    </location>
</feature>
<evidence type="ECO:0000313" key="3">
    <source>
        <dbReference type="EMBL" id="CAH3045473.1"/>
    </source>
</evidence>
<feature type="compositionally biased region" description="Acidic residues" evidence="2">
    <location>
        <begin position="1235"/>
        <end position="1244"/>
    </location>
</feature>
<dbReference type="Gene3D" id="1.25.40.10">
    <property type="entry name" value="Tetratricopeptide repeat domain"/>
    <property type="match status" value="3"/>
</dbReference>
<dbReference type="InterPro" id="IPR011990">
    <property type="entry name" value="TPR-like_helical_dom_sf"/>
</dbReference>
<keyword evidence="1" id="KW-0802">TPR repeat</keyword>
<name>A0AAU9W1Y3_9CNID</name>
<evidence type="ECO:0000313" key="4">
    <source>
        <dbReference type="Proteomes" id="UP001159428"/>
    </source>
</evidence>
<dbReference type="Gene3D" id="1.25.40.20">
    <property type="entry name" value="Ankyrin repeat-containing domain"/>
    <property type="match status" value="1"/>
</dbReference>
<sequence>MEGMDPRHLGMMGKKSMELHNYPDALRLFSMGLARLESLQLPRQFAAPFLMDRAECYWQLGEVDMALHEMDNALRHGLPRDADFAEGESLKWSNHGFSLLEGHQFAMAEKCAKFALYFHTSPRTRAQAFLCQVIARHEMGKITGETTETKEIKKLDPNLAKLHAHERKDCAIRNMQNQNYQWAIKSFIFALLLHPDDGSKMKFKRSVESHLASVYFKVKQYKKAVDVGKESYKSNPNFRSKAYYRLGSCLFVQRKYREAMEKFSESLNLLLNDASRSDHQAVDTLSQLLSVALELPDGTSSIQYEIPKTYIQKVLDKAVSDEDWATLHLLFLGGGGPKKFEKGLGGLADGCDASKVPLTEVISCDFSDLGKFVSVLLDHKARDSPQRRGKTAYDLAIDLNKFDVASVLMDKNTTSGPDFTSMNLFIISSSVYLSKRKFKEDAKKALEEGDNSKAIGLFQYSLTQRGITMEERRETLQTLCELYFQKKDFKECLDSGCELKEDYPKGYKNEVTSNAIQWKSWGNELHKERKYDLMVDYYTLALEFTPISNIELMASLLSNRCLARNNLKKFKEALEDAEQCIKIKPKWFRGYSRKGTCLLHLKKTQEALRAFCKGYTHAFSDKEKQITATDVISTAMMIEGGESQITCTLSSHVLQFLVKDATEKKDWNKLRSLYLGSAPNTSSRGLASKCDASYVPLDLLIESNVEDVHSLVKVLLERNASADGLRGCARPPLLAAMEMMNFPLAVTLLRNNADSACIVGHGIFMNREGQPKQWLQLGRKAIDANDSKKAAMLLNMSLYLSDSNKDKTITAQIYHALAEAYFIGSEHERCIDAGKECFKLQPVKSEEEAKRWGKRADQTLHLRNYNQSIDYLNLALKYTPADSKEIFSLLLCQRSEAFQQLDNFKSGLEDAVNASKMCPEMSEVYIHQHKCFQALKRKKEAMHAANECLKRTTDENFIYSLLCDALATAASLKEGTSAITAPVPSKLLEKLVSEVIKKKDWRKLRILYLGGGGPGSQPTGNGGMATGISASSVPLGEIIRSNVPERPILVSVLLKHGASANAIKESDTIPLMEAMRLPNLPLVEKLVQNGANPCVMNKEGEPIIHRALRSGLQKNGTFEFLKAMLKSPLPEVQSVQDTDGNTLYHIACIGKNLQKKKCDAIRILREANINPNLRNKRNEYAIQKVPSKRDPRWKMLDTALQCYKLNSSVSVTHEENSEKVSNEEHDKELQWADAEEEYVSDGDEEKPTTEAKNTPQNVNVLKVDQKQLQRKERRETIVSLIDAITPLSTFVPNAFDTNEEQDDIEVFNESSGSPRAAESNIDVVIEDETADDDRYADENDILGDSDRETEIDSKSPFEDLPWEVDCTDRVWKIMKNRKVGFSTRKRIIDKIRMLANGRWSKTLCKRLEGEAKRKDIELYESKLTKGQRIIWEKTIAFSGRCSENPELRLDKKNPEGRIYSDIIRVWDIVLDHDKLQRSIDLIVKSHDRGMDCIVKRKLKGMPVKSGGNSALTSECLPNKYAEIGDLEQKGNPQAKKSVPKKSTIADNLPQIFFPPASANEQEYHILKFYSFSTALVRTVLESDISSRIDFPFKITELEHAIVNLRPDPPMPIILLGRSGTGKTTCCLYRLWDRFKSYWERAETAGPYIPRFLPPPLKTSQYSDDDETLQSSIEQDINQAERSPKQASASTECQQPNASSHSASAPASRDDHQDQVMQSNSCPPKAENQLEDNDQEEKKQPEMYEHLHQIFITKNNVLCSEVEKNFKELCHACPAAQHRIPLEDQSLPAKMQDVAAEAWPLFVNSRDWLLMLDASLPGKTFFNRAEDGSLLRKIDGWGEEDSHLQFIPATESDDESDHEEEDEGAVGTPHGSEETKQKGKETFIKKDKDPRREITYPVFQI</sequence>
<dbReference type="InterPro" id="IPR002110">
    <property type="entry name" value="Ankyrin_rpt"/>
</dbReference>
<dbReference type="PROSITE" id="PS50005">
    <property type="entry name" value="TPR"/>
    <property type="match status" value="1"/>
</dbReference>
<dbReference type="PANTHER" id="PTHR21529:SF4">
    <property type="entry name" value="TPR AND ANKYRIN REPEAT-CONTAINING PROTEIN 1"/>
    <property type="match status" value="1"/>
</dbReference>